<dbReference type="Proteomes" id="UP000078595">
    <property type="component" value="Chromosome 1"/>
</dbReference>
<evidence type="ECO:0000313" key="1">
    <source>
        <dbReference type="EMBL" id="OBR89340.1"/>
    </source>
</evidence>
<evidence type="ECO:0000313" key="2">
    <source>
        <dbReference type="EMBL" id="WWC58616.1"/>
    </source>
</evidence>
<dbReference type="RefSeq" id="XP_018267182.1">
    <property type="nucleotide sequence ID" value="XM_018404528.1"/>
</dbReference>
<dbReference type="GeneID" id="28964865"/>
<sequence length="114" mass="13108">MAVRWQMYELDGHEANVDDWMGRRSDFFTLRSPAKSVSPLVPQPGTARRKGWDTAARLEKPGWPAAQTYSTSPKLKVGENDGEALQVAERNWWNSEIFSRREKIERFLVGPPDF</sequence>
<evidence type="ECO:0000313" key="3">
    <source>
        <dbReference type="Proteomes" id="UP000078595"/>
    </source>
</evidence>
<dbReference type="EMBL" id="KI894027">
    <property type="protein sequence ID" value="OBR89340.1"/>
    <property type="molecule type" value="Genomic_DNA"/>
</dbReference>
<dbReference type="VEuPathDB" id="FungiDB:I303_01166"/>
<reference evidence="2" key="2">
    <citation type="submission" date="2013-07" db="EMBL/GenBank/DDBJ databases">
        <authorList>
            <consortium name="The Broad Institute Genome Sequencing Platform"/>
            <person name="Cuomo C."/>
            <person name="Litvintseva A."/>
            <person name="Chen Y."/>
            <person name="Heitman J."/>
            <person name="Sun S."/>
            <person name="Springer D."/>
            <person name="Dromer F."/>
            <person name="Young S.K."/>
            <person name="Zeng Q."/>
            <person name="Gargeya S."/>
            <person name="Fitzgerald M."/>
            <person name="Abouelleil A."/>
            <person name="Alvarado L."/>
            <person name="Berlin A.M."/>
            <person name="Chapman S.B."/>
            <person name="Dewar J."/>
            <person name="Goldberg J."/>
            <person name="Griggs A."/>
            <person name="Gujja S."/>
            <person name="Hansen M."/>
            <person name="Howarth C."/>
            <person name="Imamovic A."/>
            <person name="Larimer J."/>
            <person name="McCowan C."/>
            <person name="Murphy C."/>
            <person name="Pearson M."/>
            <person name="Priest M."/>
            <person name="Roberts A."/>
            <person name="Saif S."/>
            <person name="Shea T."/>
            <person name="Sykes S."/>
            <person name="Wortman J."/>
            <person name="Nusbaum C."/>
            <person name="Birren B."/>
        </authorList>
    </citation>
    <scope>NUCLEOTIDE SEQUENCE</scope>
    <source>
        <strain evidence="2">CBS 10117</strain>
    </source>
</reference>
<protein>
    <submittedName>
        <fullName evidence="1">Uncharacterized protein</fullName>
    </submittedName>
</protein>
<accession>A0A1A6AGY0</accession>
<dbReference type="EMBL" id="CP144530">
    <property type="protein sequence ID" value="WWC58616.1"/>
    <property type="molecule type" value="Genomic_DNA"/>
</dbReference>
<reference evidence="1" key="1">
    <citation type="submission" date="2013-07" db="EMBL/GenBank/DDBJ databases">
        <title>The Genome Sequence of Cryptococcus dejecticola CBS10117.</title>
        <authorList>
            <consortium name="The Broad Institute Genome Sequencing Platform"/>
            <person name="Cuomo C."/>
            <person name="Litvintseva A."/>
            <person name="Chen Y."/>
            <person name="Heitman J."/>
            <person name="Sun S."/>
            <person name="Springer D."/>
            <person name="Dromer F."/>
            <person name="Young S.K."/>
            <person name="Zeng Q."/>
            <person name="Gargeya S."/>
            <person name="Fitzgerald M."/>
            <person name="Abouelleil A."/>
            <person name="Alvarado L."/>
            <person name="Berlin A.M."/>
            <person name="Chapman S.B."/>
            <person name="Dewar J."/>
            <person name="Goldberg J."/>
            <person name="Griggs A."/>
            <person name="Gujja S."/>
            <person name="Hansen M."/>
            <person name="Howarth C."/>
            <person name="Imamovic A."/>
            <person name="Larimer J."/>
            <person name="McCowan C."/>
            <person name="Murphy C."/>
            <person name="Pearson M."/>
            <person name="Priest M."/>
            <person name="Roberts A."/>
            <person name="Saif S."/>
            <person name="Shea T."/>
            <person name="Sykes S."/>
            <person name="Wortman J."/>
            <person name="Nusbaum C."/>
            <person name="Birren B."/>
        </authorList>
    </citation>
    <scope>NUCLEOTIDE SEQUENCE [LARGE SCALE GENOMIC DNA]</scope>
    <source>
        <strain evidence="1">CBS 10117</strain>
    </source>
</reference>
<name>A0A1A6AGY0_9TREE</name>
<reference evidence="2" key="3">
    <citation type="submission" date="2024-02" db="EMBL/GenBank/DDBJ databases">
        <title>Comparative genomics of Cryptococcus and Kwoniella reveals pathogenesis evolution and contrasting modes of karyotype evolution via chromosome fusion or intercentromeric recombination.</title>
        <authorList>
            <person name="Coelho M.A."/>
            <person name="David-Palma M."/>
            <person name="Shea T."/>
            <person name="Bowers K."/>
            <person name="McGinley-Smith S."/>
            <person name="Mohammad A.W."/>
            <person name="Gnirke A."/>
            <person name="Yurkov A.M."/>
            <person name="Nowrousian M."/>
            <person name="Sun S."/>
            <person name="Cuomo C.A."/>
            <person name="Heitman J."/>
        </authorList>
    </citation>
    <scope>NUCLEOTIDE SEQUENCE</scope>
    <source>
        <strain evidence="2">CBS 10117</strain>
    </source>
</reference>
<organism evidence="1">
    <name type="scientific">Kwoniella dejecticola CBS 10117</name>
    <dbReference type="NCBI Taxonomy" id="1296121"/>
    <lineage>
        <taxon>Eukaryota</taxon>
        <taxon>Fungi</taxon>
        <taxon>Dikarya</taxon>
        <taxon>Basidiomycota</taxon>
        <taxon>Agaricomycotina</taxon>
        <taxon>Tremellomycetes</taxon>
        <taxon>Tremellales</taxon>
        <taxon>Cryptococcaceae</taxon>
        <taxon>Kwoniella</taxon>
    </lineage>
</organism>
<keyword evidence="3" id="KW-1185">Reference proteome</keyword>
<dbReference type="AlphaFoldDB" id="A0A1A6AGY0"/>
<gene>
    <name evidence="1" type="ORF">I303_01166</name>
    <name evidence="2" type="ORF">I303_101159</name>
</gene>
<dbReference type="KEGG" id="kdj:28964865"/>
<proteinExistence type="predicted"/>